<evidence type="ECO:0000313" key="1">
    <source>
        <dbReference type="EMBL" id="MCU7555729.1"/>
    </source>
</evidence>
<dbReference type="InterPro" id="IPR016419">
    <property type="entry name" value="Prepilin_Pept-dep_B_prd"/>
</dbReference>
<evidence type="ECO:0000313" key="2">
    <source>
        <dbReference type="Proteomes" id="UP001209257"/>
    </source>
</evidence>
<comment type="caution">
    <text evidence="1">The sequence shown here is derived from an EMBL/GenBank/DDBJ whole genome shotgun (WGS) entry which is preliminary data.</text>
</comment>
<accession>A0ABT2VRP2</accession>
<sequence>MLRAIRGVTLVGLLVSLAIASAFFASAATLTLQQLARLAVLHHQLMLEEDIRLLIRAIRTELQRGGYVALPLSQRLSPPPAAAVFGQLTLAAYPGEPAGSCVLFAYDKNKNGTPNSLNPAELLGFRLRDGALEYRMAGRNCTQGGWQDITSSAHIRLRQFVIGAPVAAGYGAALPVTLAGESVANPNLQHSVTFTVPMPNIVVP</sequence>
<dbReference type="EMBL" id="JAOTJC010000012">
    <property type="protein sequence ID" value="MCU7555729.1"/>
    <property type="molecule type" value="Genomic_DNA"/>
</dbReference>
<organism evidence="1 2">
    <name type="scientific">Alteromonas salexigens</name>
    <dbReference type="NCBI Taxonomy" id="2982530"/>
    <lineage>
        <taxon>Bacteria</taxon>
        <taxon>Pseudomonadati</taxon>
        <taxon>Pseudomonadota</taxon>
        <taxon>Gammaproteobacteria</taxon>
        <taxon>Alteromonadales</taxon>
        <taxon>Alteromonadaceae</taxon>
        <taxon>Alteromonas/Salinimonas group</taxon>
        <taxon>Alteromonas</taxon>
    </lineage>
</organism>
<reference evidence="2" key="1">
    <citation type="submission" date="2023-07" db="EMBL/GenBank/DDBJ databases">
        <title>Study on multiphase classification of strain Alteromonas salexigens isolated from the Yellow Sea.</title>
        <authorList>
            <person name="Sun L."/>
        </authorList>
    </citation>
    <scope>NUCLEOTIDE SEQUENCE [LARGE SCALE GENOMIC DNA]</scope>
    <source>
        <strain evidence="2">ASW11-19</strain>
    </source>
</reference>
<dbReference type="PIRSF" id="PIRSF004525">
    <property type="entry name" value="Pilin_peptidase-dep_B_prd"/>
    <property type="match status" value="1"/>
</dbReference>
<keyword evidence="2" id="KW-1185">Reference proteome</keyword>
<name>A0ABT2VRP2_9ALTE</name>
<protein>
    <submittedName>
        <fullName evidence="1">Uncharacterized protein</fullName>
    </submittedName>
</protein>
<dbReference type="RefSeq" id="WP_262995664.1">
    <property type="nucleotide sequence ID" value="NZ_JAOTJC010000012.1"/>
</dbReference>
<gene>
    <name evidence="1" type="ORF">OCL06_14145</name>
</gene>
<proteinExistence type="predicted"/>
<dbReference type="Proteomes" id="UP001209257">
    <property type="component" value="Unassembled WGS sequence"/>
</dbReference>